<protein>
    <submittedName>
        <fullName evidence="2">Uncharacterized protein</fullName>
    </submittedName>
</protein>
<dbReference type="Proteomes" id="UP001417504">
    <property type="component" value="Unassembled WGS sequence"/>
</dbReference>
<evidence type="ECO:0000313" key="3">
    <source>
        <dbReference type="Proteomes" id="UP001417504"/>
    </source>
</evidence>
<dbReference type="GO" id="GO:0010150">
    <property type="term" value="P:leaf senescence"/>
    <property type="evidence" value="ECO:0007669"/>
    <property type="project" value="InterPro"/>
</dbReference>
<comment type="caution">
    <text evidence="2">The sequence shown here is derived from an EMBL/GenBank/DDBJ whole genome shotgun (WGS) entry which is preliminary data.</text>
</comment>
<organism evidence="2 3">
    <name type="scientific">Stephania japonica</name>
    <dbReference type="NCBI Taxonomy" id="461633"/>
    <lineage>
        <taxon>Eukaryota</taxon>
        <taxon>Viridiplantae</taxon>
        <taxon>Streptophyta</taxon>
        <taxon>Embryophyta</taxon>
        <taxon>Tracheophyta</taxon>
        <taxon>Spermatophyta</taxon>
        <taxon>Magnoliopsida</taxon>
        <taxon>Ranunculales</taxon>
        <taxon>Menispermaceae</taxon>
        <taxon>Menispermoideae</taxon>
        <taxon>Cissampelideae</taxon>
        <taxon>Stephania</taxon>
    </lineage>
</organism>
<dbReference type="GO" id="GO:0009631">
    <property type="term" value="P:cold acclimation"/>
    <property type="evidence" value="ECO:0007669"/>
    <property type="project" value="InterPro"/>
</dbReference>
<dbReference type="PANTHER" id="PTHR35989">
    <property type="entry name" value="MEDIATOR OF RNA POLYMERASE II TRANSCRIPTION SUBUNIT 32"/>
    <property type="match status" value="1"/>
</dbReference>
<dbReference type="InterPro" id="IPR033244">
    <property type="entry name" value="MED32"/>
</dbReference>
<evidence type="ECO:0000256" key="1">
    <source>
        <dbReference type="SAM" id="MobiDB-lite"/>
    </source>
</evidence>
<dbReference type="EMBL" id="JBBNAE010000007">
    <property type="protein sequence ID" value="KAK9108826.1"/>
    <property type="molecule type" value="Genomic_DNA"/>
</dbReference>
<dbReference type="GO" id="GO:0016592">
    <property type="term" value="C:mediator complex"/>
    <property type="evidence" value="ECO:0007669"/>
    <property type="project" value="InterPro"/>
</dbReference>
<reference evidence="2 3" key="1">
    <citation type="submission" date="2024-01" db="EMBL/GenBank/DDBJ databases">
        <title>Genome assemblies of Stephania.</title>
        <authorList>
            <person name="Yang L."/>
        </authorList>
    </citation>
    <scope>NUCLEOTIDE SEQUENCE [LARGE SCALE GENOMIC DNA]</scope>
    <source>
        <strain evidence="2">QJT</strain>
        <tissue evidence="2">Leaf</tissue>
    </source>
</reference>
<name>A0AAP0I571_9MAGN</name>
<sequence>MVATDAALEKFKLRWELFKVACDQAKEFVESVKQCIGSEYLVDEATGSVAGRPGQTATTGLPPINAVRLEQMSKVVRLHVIELQQGSGTDGSASHAHPSVPFNARFPEDSGKVGLRGKKILETLWYRLVLHRILPVIKRSFSRIDSRNKLQKNTRKIKMETDQEHVQVQNKSNAHGRMDGRMGTNEWRMRLVCESVQQSDMKLGCAVGGLSRLVRTRGVDALLNNTVGRYVAGAGNDRWCRRIALACARAEESHASERRLAEIDHHGLKCTIRTCTHGQRSRTNRRLMCHCTRESVELIMD</sequence>
<dbReference type="GO" id="GO:0048364">
    <property type="term" value="P:root development"/>
    <property type="evidence" value="ECO:0007669"/>
    <property type="project" value="InterPro"/>
</dbReference>
<dbReference type="PANTHER" id="PTHR35989:SF1">
    <property type="entry name" value="MEDIATOR OF RNA POLYMERASE II TRANSCRIPTION SUBUNIT 32"/>
    <property type="match status" value="1"/>
</dbReference>
<dbReference type="AlphaFoldDB" id="A0AAP0I571"/>
<gene>
    <name evidence="2" type="ORF">Sjap_016886</name>
</gene>
<accession>A0AAP0I571</accession>
<proteinExistence type="predicted"/>
<keyword evidence="3" id="KW-1185">Reference proteome</keyword>
<feature type="region of interest" description="Disordered" evidence="1">
    <location>
        <begin position="162"/>
        <end position="181"/>
    </location>
</feature>
<evidence type="ECO:0000313" key="2">
    <source>
        <dbReference type="EMBL" id="KAK9108826.1"/>
    </source>
</evidence>
<dbReference type="GO" id="GO:0006355">
    <property type="term" value="P:regulation of DNA-templated transcription"/>
    <property type="evidence" value="ECO:0007669"/>
    <property type="project" value="InterPro"/>
</dbReference>